<feature type="transmembrane region" description="Helical" evidence="8">
    <location>
        <begin position="26"/>
        <end position="47"/>
    </location>
</feature>
<keyword evidence="3 8" id="KW-0812">Transmembrane</keyword>
<keyword evidence="5 8" id="KW-1133">Transmembrane helix</keyword>
<comment type="subcellular location">
    <subcellularLocation>
        <location evidence="1">Membrane</location>
    </subcellularLocation>
</comment>
<dbReference type="SMART" id="SM00665">
    <property type="entry name" value="B561"/>
    <property type="match status" value="1"/>
</dbReference>
<evidence type="ECO:0000259" key="9">
    <source>
        <dbReference type="PROSITE" id="PS50939"/>
    </source>
</evidence>
<dbReference type="InterPro" id="IPR006593">
    <property type="entry name" value="Cyt_b561/ferric_Rdtase_TM"/>
</dbReference>
<feature type="transmembrane region" description="Helical" evidence="8">
    <location>
        <begin position="94"/>
        <end position="119"/>
    </location>
</feature>
<keyword evidence="4" id="KW-0249">Electron transport</keyword>
<evidence type="ECO:0000256" key="7">
    <source>
        <dbReference type="SAM" id="MobiDB-lite"/>
    </source>
</evidence>
<dbReference type="AlphaFoldDB" id="A0A6G1H1K6"/>
<feature type="transmembrane region" description="Helical" evidence="8">
    <location>
        <begin position="180"/>
        <end position="202"/>
    </location>
</feature>
<dbReference type="Gene3D" id="1.20.120.1770">
    <property type="match status" value="1"/>
</dbReference>
<evidence type="ECO:0000313" key="11">
    <source>
        <dbReference type="Proteomes" id="UP000800041"/>
    </source>
</evidence>
<keyword evidence="6 8" id="KW-0472">Membrane</keyword>
<reference evidence="10" key="1">
    <citation type="journal article" date="2020" name="Stud. Mycol.">
        <title>101 Dothideomycetes genomes: a test case for predicting lifestyles and emergence of pathogens.</title>
        <authorList>
            <person name="Haridas S."/>
            <person name="Albert R."/>
            <person name="Binder M."/>
            <person name="Bloem J."/>
            <person name="Labutti K."/>
            <person name="Salamov A."/>
            <person name="Andreopoulos B."/>
            <person name="Baker S."/>
            <person name="Barry K."/>
            <person name="Bills G."/>
            <person name="Bluhm B."/>
            <person name="Cannon C."/>
            <person name="Castanera R."/>
            <person name="Culley D."/>
            <person name="Daum C."/>
            <person name="Ezra D."/>
            <person name="Gonzalez J."/>
            <person name="Henrissat B."/>
            <person name="Kuo A."/>
            <person name="Liang C."/>
            <person name="Lipzen A."/>
            <person name="Lutzoni F."/>
            <person name="Magnuson J."/>
            <person name="Mondo S."/>
            <person name="Nolan M."/>
            <person name="Ohm R."/>
            <person name="Pangilinan J."/>
            <person name="Park H.-J."/>
            <person name="Ramirez L."/>
            <person name="Alfaro M."/>
            <person name="Sun H."/>
            <person name="Tritt A."/>
            <person name="Yoshinaga Y."/>
            <person name="Zwiers L.-H."/>
            <person name="Turgeon B."/>
            <person name="Goodwin S."/>
            <person name="Spatafora J."/>
            <person name="Crous P."/>
            <person name="Grigoriev I."/>
        </authorList>
    </citation>
    <scope>NUCLEOTIDE SEQUENCE</scope>
    <source>
        <strain evidence="10">CBS 113979</strain>
    </source>
</reference>
<evidence type="ECO:0000256" key="3">
    <source>
        <dbReference type="ARBA" id="ARBA00022692"/>
    </source>
</evidence>
<evidence type="ECO:0000256" key="4">
    <source>
        <dbReference type="ARBA" id="ARBA00022982"/>
    </source>
</evidence>
<dbReference type="EMBL" id="ML977155">
    <property type="protein sequence ID" value="KAF1986900.1"/>
    <property type="molecule type" value="Genomic_DNA"/>
</dbReference>
<keyword evidence="2" id="KW-0813">Transport</keyword>
<dbReference type="OrthoDB" id="19261at2759"/>
<gene>
    <name evidence="10" type="ORF">K402DRAFT_463406</name>
</gene>
<dbReference type="GO" id="GO:0016020">
    <property type="term" value="C:membrane"/>
    <property type="evidence" value="ECO:0007669"/>
    <property type="project" value="UniProtKB-SubCell"/>
</dbReference>
<dbReference type="PANTHER" id="PTHR47797">
    <property type="entry name" value="DEHYDROGENASE, PUTATIVE (AFU_ORTHOLOGUE AFUA_8G05805)-RELATED"/>
    <property type="match status" value="1"/>
</dbReference>
<evidence type="ECO:0000256" key="5">
    <source>
        <dbReference type="ARBA" id="ARBA00022989"/>
    </source>
</evidence>
<dbReference type="PROSITE" id="PS50939">
    <property type="entry name" value="CYTOCHROME_B561"/>
    <property type="match status" value="1"/>
</dbReference>
<organism evidence="10 11">
    <name type="scientific">Aulographum hederae CBS 113979</name>
    <dbReference type="NCBI Taxonomy" id="1176131"/>
    <lineage>
        <taxon>Eukaryota</taxon>
        <taxon>Fungi</taxon>
        <taxon>Dikarya</taxon>
        <taxon>Ascomycota</taxon>
        <taxon>Pezizomycotina</taxon>
        <taxon>Dothideomycetes</taxon>
        <taxon>Pleosporomycetidae</taxon>
        <taxon>Aulographales</taxon>
        <taxon>Aulographaceae</taxon>
    </lineage>
</organism>
<evidence type="ECO:0000256" key="1">
    <source>
        <dbReference type="ARBA" id="ARBA00004370"/>
    </source>
</evidence>
<feature type="region of interest" description="Disordered" evidence="7">
    <location>
        <begin position="261"/>
        <end position="361"/>
    </location>
</feature>
<feature type="compositionally biased region" description="Polar residues" evidence="7">
    <location>
        <begin position="307"/>
        <end position="319"/>
    </location>
</feature>
<dbReference type="PANTHER" id="PTHR47797:SF1">
    <property type="entry name" value="CYTOCHROME B561 DOMAIN-CONTAINING PROTEIN-RELATED"/>
    <property type="match status" value="1"/>
</dbReference>
<feature type="compositionally biased region" description="Polar residues" evidence="7">
    <location>
        <begin position="278"/>
        <end position="294"/>
    </location>
</feature>
<proteinExistence type="predicted"/>
<feature type="transmembrane region" description="Helical" evidence="8">
    <location>
        <begin position="59"/>
        <end position="82"/>
    </location>
</feature>
<evidence type="ECO:0000256" key="6">
    <source>
        <dbReference type="ARBA" id="ARBA00023136"/>
    </source>
</evidence>
<dbReference type="Proteomes" id="UP000800041">
    <property type="component" value="Unassembled WGS sequence"/>
</dbReference>
<protein>
    <recommendedName>
        <fullName evidence="9">Cytochrome b561 domain-containing protein</fullName>
    </recommendedName>
</protein>
<dbReference type="CDD" id="cd08760">
    <property type="entry name" value="Cyt_b561_FRRS1_like"/>
    <property type="match status" value="1"/>
</dbReference>
<accession>A0A6G1H1K6</accession>
<evidence type="ECO:0000256" key="8">
    <source>
        <dbReference type="SAM" id="Phobius"/>
    </source>
</evidence>
<evidence type="ECO:0000313" key="10">
    <source>
        <dbReference type="EMBL" id="KAF1986900.1"/>
    </source>
</evidence>
<sequence length="361" mass="39139">MAVVKGIETTGPNPHGTESLRTDAKIAHGVLMCLPFVLLYPFGGLIIRKFTSSRGWIIHAVWQVFGMVIMFVGFGLGCWLSWLQDEVSDRDPVWIGAHQSLGTVIVALTLVQPLIGLFYRRHDKKVSSWASSNWGLRTTTSFSAGLGPLHTNLGRLIIIVGIINGGIGFLWSNNASANQLAAYITVVVVATIAYFGFLFRFYSDRAREIDRAMAERMGDQGEIKKKTSEEEAYGMAMGTGAIGASSDEIYSGGFGKGLMYISEHGSGSQRPALPPHNQPRQTGNESLGSTNPPEDQSKRPGDGNGSPGPTIQPQVQSRRGGNFRHVVGNGHGYGRGSEEMLRNMNPFTDEYNAKEGTAQCS</sequence>
<keyword evidence="11" id="KW-1185">Reference proteome</keyword>
<feature type="domain" description="Cytochrome b561" evidence="9">
    <location>
        <begin position="1"/>
        <end position="206"/>
    </location>
</feature>
<evidence type="ECO:0000256" key="2">
    <source>
        <dbReference type="ARBA" id="ARBA00022448"/>
    </source>
</evidence>
<feature type="transmembrane region" description="Helical" evidence="8">
    <location>
        <begin position="156"/>
        <end position="174"/>
    </location>
</feature>
<name>A0A6G1H1K6_9PEZI</name>